<organism evidence="2 3">
    <name type="scientific">Klebsiella michiganensis</name>
    <dbReference type="NCBI Taxonomy" id="1134687"/>
    <lineage>
        <taxon>Bacteria</taxon>
        <taxon>Pseudomonadati</taxon>
        <taxon>Pseudomonadota</taxon>
        <taxon>Gammaproteobacteria</taxon>
        <taxon>Enterobacterales</taxon>
        <taxon>Enterobacteriaceae</taxon>
        <taxon>Klebsiella/Raoultella group</taxon>
        <taxon>Klebsiella</taxon>
    </lineage>
</organism>
<comment type="caution">
    <text evidence="2">The sequence shown here is derived from an EMBL/GenBank/DDBJ whole genome shotgun (WGS) entry which is preliminary data.</text>
</comment>
<feature type="signal peptide" evidence="1">
    <location>
        <begin position="1"/>
        <end position="18"/>
    </location>
</feature>
<reference evidence="2 3" key="1">
    <citation type="submission" date="2017-11" db="EMBL/GenBank/DDBJ databases">
        <authorList>
            <person name="Han C.G."/>
        </authorList>
    </citation>
    <scope>NUCLEOTIDE SEQUENCE [LARGE SCALE GENOMIC DNA]</scope>
    <source>
        <strain evidence="2 3">A11</strain>
    </source>
</reference>
<feature type="chain" id="PRO_5014377547" evidence="1">
    <location>
        <begin position="19"/>
        <end position="41"/>
    </location>
</feature>
<dbReference type="Proteomes" id="UP000234505">
    <property type="component" value="Unassembled WGS sequence"/>
</dbReference>
<gene>
    <name evidence="2" type="ORF">CWN50_09555</name>
</gene>
<name>A0A2J4RF41_9ENTR</name>
<proteinExistence type="predicted"/>
<reference evidence="2 3" key="2">
    <citation type="submission" date="2018-01" db="EMBL/GenBank/DDBJ databases">
        <title>Genomic study of Klebsiella pneumoniae.</title>
        <authorList>
            <person name="Yang Y."/>
            <person name="Bicalho R."/>
        </authorList>
    </citation>
    <scope>NUCLEOTIDE SEQUENCE [LARGE SCALE GENOMIC DNA]</scope>
    <source>
        <strain evidence="2 3">A11</strain>
    </source>
</reference>
<dbReference type="AlphaFoldDB" id="A0A2J4RF41"/>
<evidence type="ECO:0000256" key="1">
    <source>
        <dbReference type="SAM" id="SignalP"/>
    </source>
</evidence>
<accession>A0A2J4RF41</accession>
<evidence type="ECO:0000313" key="2">
    <source>
        <dbReference type="EMBL" id="PLL41936.1"/>
    </source>
</evidence>
<evidence type="ECO:0000313" key="3">
    <source>
        <dbReference type="Proteomes" id="UP000234505"/>
    </source>
</evidence>
<dbReference type="EMBL" id="PIDS01000236">
    <property type="protein sequence ID" value="PLL41936.1"/>
    <property type="molecule type" value="Genomic_DNA"/>
</dbReference>
<feature type="non-terminal residue" evidence="2">
    <location>
        <position position="41"/>
    </location>
</feature>
<sequence length="41" mass="4290">MIKPIAVALILLTPSAYADVDLPAELKDKIEAVGINPVSAE</sequence>
<protein>
    <submittedName>
        <fullName evidence="2">Thiol:disulfide interchange protein</fullName>
    </submittedName>
</protein>
<keyword evidence="1" id="KW-0732">Signal</keyword>